<comment type="catalytic activity">
    <reaction evidence="14 15">
        <text>chorismate + L-glutamine = anthranilate + pyruvate + L-glutamate + H(+)</text>
        <dbReference type="Rhea" id="RHEA:21732"/>
        <dbReference type="ChEBI" id="CHEBI:15361"/>
        <dbReference type="ChEBI" id="CHEBI:15378"/>
        <dbReference type="ChEBI" id="CHEBI:16567"/>
        <dbReference type="ChEBI" id="CHEBI:29748"/>
        <dbReference type="ChEBI" id="CHEBI:29985"/>
        <dbReference type="ChEBI" id="CHEBI:58359"/>
        <dbReference type="EC" id="4.1.3.27"/>
    </reaction>
</comment>
<evidence type="ECO:0000256" key="13">
    <source>
        <dbReference type="ARBA" id="ARBA00025634"/>
    </source>
</evidence>
<evidence type="ECO:0000256" key="15">
    <source>
        <dbReference type="RuleBase" id="RU364045"/>
    </source>
</evidence>
<name>A0ABW5ZML7_9BACL</name>
<keyword evidence="7 15" id="KW-0028">Amino-acid biosynthesis</keyword>
<keyword evidence="11 15" id="KW-0057">Aromatic amino acid biosynthesis</keyword>
<evidence type="ECO:0000256" key="9">
    <source>
        <dbReference type="ARBA" id="ARBA00022822"/>
    </source>
</evidence>
<evidence type="ECO:0000256" key="14">
    <source>
        <dbReference type="ARBA" id="ARBA00047683"/>
    </source>
</evidence>
<dbReference type="Proteomes" id="UP001597561">
    <property type="component" value="Unassembled WGS sequence"/>
</dbReference>
<dbReference type="InterPro" id="IPR006805">
    <property type="entry name" value="Anth_synth_I_N"/>
</dbReference>
<dbReference type="Pfam" id="PF04715">
    <property type="entry name" value="Anth_synt_I_N"/>
    <property type="match status" value="1"/>
</dbReference>
<feature type="domain" description="Anthranilate synthase component I N-terminal" evidence="17">
    <location>
        <begin position="11"/>
        <end position="147"/>
    </location>
</feature>
<dbReference type="Pfam" id="PF00425">
    <property type="entry name" value="Chorismate_bind"/>
    <property type="match status" value="1"/>
</dbReference>
<proteinExistence type="inferred from homology"/>
<comment type="caution">
    <text evidence="18">The sequence shown here is derived from an EMBL/GenBank/DDBJ whole genome shotgun (WGS) entry which is preliminary data.</text>
</comment>
<dbReference type="NCBIfam" id="TIGR00564">
    <property type="entry name" value="trpE_most"/>
    <property type="match status" value="1"/>
</dbReference>
<comment type="cofactor">
    <cofactor evidence="1 15">
        <name>Mg(2+)</name>
        <dbReference type="ChEBI" id="CHEBI:18420"/>
    </cofactor>
</comment>
<evidence type="ECO:0000256" key="5">
    <source>
        <dbReference type="ARBA" id="ARBA00012266"/>
    </source>
</evidence>
<keyword evidence="12 15" id="KW-0456">Lyase</keyword>
<evidence type="ECO:0000313" key="18">
    <source>
        <dbReference type="EMBL" id="MFD2913812.1"/>
    </source>
</evidence>
<evidence type="ECO:0000256" key="4">
    <source>
        <dbReference type="ARBA" id="ARBA00011575"/>
    </source>
</evidence>
<keyword evidence="10 15" id="KW-0460">Magnesium</keyword>
<dbReference type="PANTHER" id="PTHR11236">
    <property type="entry name" value="AMINOBENZOATE/ANTHRANILATE SYNTHASE"/>
    <property type="match status" value="1"/>
</dbReference>
<dbReference type="InterPro" id="IPR005256">
    <property type="entry name" value="Anth_synth_I_PabB"/>
</dbReference>
<dbReference type="InterPro" id="IPR015890">
    <property type="entry name" value="Chorismate_C"/>
</dbReference>
<sequence>MSYAVKKVMGDSLTPISIFQSVKGRKKCLLESSLKHEESGRYSFIAADPFAELKGINGETVVTAENSVQDVAQKPIAHLKELLKTYHIQTEESPVAGGAIGYIGYDEAASYENIGQTPDDQLAMPDTHLMFYSTIISYDHKKHEITVFKFDPERKMSHSALESKIDEVISQIFDFSSITPQPDQTEVLQYESNMDRKLYEKYVEEAKEYIRAGDIFQVVLSQRLSAPFNGSPFSFYRNLRKDNPSPYMFYIDFEDYIVLGASPESLIKVDGSTVTTNPIAGTRKRGRTEQEDISLAEELLSDEKECAEHKMLVDLGRNDLGRVCETGSISLSKFMVIERYQHVMHIVSEVKGTLKSEIDPLDALVAALPAGTVSGAPKIRAMQLINQFEPVKRGVYAGAVGYAGFNGSMDFALAIRTMVIKDQTAHVQAGAGIVYDSIPENEYEETINKAKSLLEVGR</sequence>
<protein>
    <recommendedName>
        <fullName evidence="6 15">Anthranilate synthase component 1</fullName>
        <ecNumber evidence="5 15">4.1.3.27</ecNumber>
    </recommendedName>
</protein>
<evidence type="ECO:0000256" key="8">
    <source>
        <dbReference type="ARBA" id="ARBA00022723"/>
    </source>
</evidence>
<dbReference type="Gene3D" id="3.60.120.10">
    <property type="entry name" value="Anthranilate synthase"/>
    <property type="match status" value="1"/>
</dbReference>
<evidence type="ECO:0000259" key="16">
    <source>
        <dbReference type="Pfam" id="PF00425"/>
    </source>
</evidence>
<dbReference type="PANTHER" id="PTHR11236:SF48">
    <property type="entry name" value="ISOCHORISMATE SYNTHASE MENF"/>
    <property type="match status" value="1"/>
</dbReference>
<evidence type="ECO:0000259" key="17">
    <source>
        <dbReference type="Pfam" id="PF04715"/>
    </source>
</evidence>
<dbReference type="PRINTS" id="PR00095">
    <property type="entry name" value="ANTSNTHASEI"/>
</dbReference>
<reference evidence="19" key="1">
    <citation type="journal article" date="2019" name="Int. J. Syst. Evol. Microbiol.">
        <title>The Global Catalogue of Microorganisms (GCM) 10K type strain sequencing project: providing services to taxonomists for standard genome sequencing and annotation.</title>
        <authorList>
            <consortium name="The Broad Institute Genomics Platform"/>
            <consortium name="The Broad Institute Genome Sequencing Center for Infectious Disease"/>
            <person name="Wu L."/>
            <person name="Ma J."/>
        </authorList>
    </citation>
    <scope>NUCLEOTIDE SEQUENCE [LARGE SCALE GENOMIC DNA]</scope>
    <source>
        <strain evidence="19">KCTC 13528</strain>
    </source>
</reference>
<evidence type="ECO:0000256" key="2">
    <source>
        <dbReference type="ARBA" id="ARBA00004873"/>
    </source>
</evidence>
<comment type="pathway">
    <text evidence="2 15">Amino-acid biosynthesis; L-tryptophan biosynthesis; L-tryptophan from chorismate: step 1/5.</text>
</comment>
<evidence type="ECO:0000256" key="6">
    <source>
        <dbReference type="ARBA" id="ARBA00020653"/>
    </source>
</evidence>
<dbReference type="InterPro" id="IPR005801">
    <property type="entry name" value="ADC_synthase"/>
</dbReference>
<keyword evidence="19" id="KW-1185">Reference proteome</keyword>
<organism evidence="18 19">
    <name type="scientific">Jeotgalibacillus terrae</name>
    <dbReference type="NCBI Taxonomy" id="587735"/>
    <lineage>
        <taxon>Bacteria</taxon>
        <taxon>Bacillati</taxon>
        <taxon>Bacillota</taxon>
        <taxon>Bacilli</taxon>
        <taxon>Bacillales</taxon>
        <taxon>Caryophanaceae</taxon>
        <taxon>Jeotgalibacillus</taxon>
    </lineage>
</organism>
<evidence type="ECO:0000256" key="1">
    <source>
        <dbReference type="ARBA" id="ARBA00001946"/>
    </source>
</evidence>
<comment type="similarity">
    <text evidence="3 15">Belongs to the anthranilate synthase component I family.</text>
</comment>
<evidence type="ECO:0000256" key="7">
    <source>
        <dbReference type="ARBA" id="ARBA00022605"/>
    </source>
</evidence>
<dbReference type="EC" id="4.1.3.27" evidence="5 15"/>
<comment type="subunit">
    <text evidence="4 15">Heterotetramer consisting of two non-identical subunits: a beta subunit (TrpG) and a large alpha subunit (TrpE).</text>
</comment>
<keyword evidence="9 15" id="KW-0822">Tryptophan biosynthesis</keyword>
<feature type="domain" description="Chorismate-utilising enzyme C-terminal" evidence="16">
    <location>
        <begin position="197"/>
        <end position="449"/>
    </location>
</feature>
<evidence type="ECO:0000256" key="3">
    <source>
        <dbReference type="ARBA" id="ARBA00009562"/>
    </source>
</evidence>
<dbReference type="GO" id="GO:0004049">
    <property type="term" value="F:anthranilate synthase activity"/>
    <property type="evidence" value="ECO:0007669"/>
    <property type="project" value="UniProtKB-EC"/>
</dbReference>
<comment type="function">
    <text evidence="13 15">Part of a heterotetrameric complex that catalyzes the two-step biosynthesis of anthranilate, an intermediate in the biosynthesis of L-tryptophan. In the first step, the glutamine-binding beta subunit (TrpG) of anthranilate synthase (AS) provides the glutamine amidotransferase activity which generates ammonia as a substrate that, along with chorismate, is used in the second step, catalyzed by the large alpha subunit of AS (TrpE) to produce anthranilate. In the absence of TrpG, TrpE can synthesize anthranilate directly from chorismate and high concentrations of ammonia.</text>
</comment>
<evidence type="ECO:0000256" key="12">
    <source>
        <dbReference type="ARBA" id="ARBA00023239"/>
    </source>
</evidence>
<dbReference type="InterPro" id="IPR019999">
    <property type="entry name" value="Anth_synth_I-like"/>
</dbReference>
<dbReference type="RefSeq" id="WP_204730301.1">
    <property type="nucleotide sequence ID" value="NZ_JAFBDK010000015.1"/>
</dbReference>
<evidence type="ECO:0000256" key="10">
    <source>
        <dbReference type="ARBA" id="ARBA00022842"/>
    </source>
</evidence>
<keyword evidence="8 15" id="KW-0479">Metal-binding</keyword>
<dbReference type="SUPFAM" id="SSF56322">
    <property type="entry name" value="ADC synthase"/>
    <property type="match status" value="1"/>
</dbReference>
<gene>
    <name evidence="15 18" type="primary">trpE</name>
    <name evidence="18" type="ORF">ACFS5P_18130</name>
</gene>
<evidence type="ECO:0000313" key="19">
    <source>
        <dbReference type="Proteomes" id="UP001597561"/>
    </source>
</evidence>
<evidence type="ECO:0000256" key="11">
    <source>
        <dbReference type="ARBA" id="ARBA00023141"/>
    </source>
</evidence>
<accession>A0ABW5ZML7</accession>
<dbReference type="EMBL" id="JBHUPG010000037">
    <property type="protein sequence ID" value="MFD2913812.1"/>
    <property type="molecule type" value="Genomic_DNA"/>
</dbReference>